<keyword evidence="1" id="KW-1133">Transmembrane helix</keyword>
<proteinExistence type="predicted"/>
<dbReference type="RefSeq" id="WP_344046293.1">
    <property type="nucleotide sequence ID" value="NZ_BAAAPB010000003.1"/>
</dbReference>
<reference evidence="3" key="1">
    <citation type="journal article" date="2019" name="Int. J. Syst. Evol. Microbiol.">
        <title>The Global Catalogue of Microorganisms (GCM) 10K type strain sequencing project: providing services to taxonomists for standard genome sequencing and annotation.</title>
        <authorList>
            <consortium name="The Broad Institute Genomics Platform"/>
            <consortium name="The Broad Institute Genome Sequencing Center for Infectious Disease"/>
            <person name="Wu L."/>
            <person name="Ma J."/>
        </authorList>
    </citation>
    <scope>NUCLEOTIDE SEQUENCE [LARGE SCALE GENOMIC DNA]</scope>
    <source>
        <strain evidence="3">JCM 15309</strain>
    </source>
</reference>
<gene>
    <name evidence="2" type="ORF">GCM10009798_30990</name>
</gene>
<organism evidence="2 3">
    <name type="scientific">Nocardioides panacihumi</name>
    <dbReference type="NCBI Taxonomy" id="400774"/>
    <lineage>
        <taxon>Bacteria</taxon>
        <taxon>Bacillati</taxon>
        <taxon>Actinomycetota</taxon>
        <taxon>Actinomycetes</taxon>
        <taxon>Propionibacteriales</taxon>
        <taxon>Nocardioidaceae</taxon>
        <taxon>Nocardioides</taxon>
    </lineage>
</organism>
<feature type="transmembrane region" description="Helical" evidence="1">
    <location>
        <begin position="7"/>
        <end position="27"/>
    </location>
</feature>
<keyword evidence="3" id="KW-1185">Reference proteome</keyword>
<sequence length="124" mass="13815">MSFWDIIWFIIVSFAFIAYLMIMFNILGDLFRDDSVSGWLKAVWIVCLIFLPFLTALVYLIARGGGMARRHEEAYAELRKAQDEHIRSVATASPAEEIAKAQALLSSGSIDQAEFAALKAKALA</sequence>
<keyword evidence="1" id="KW-0812">Transmembrane</keyword>
<accession>A0ABP5CVK9</accession>
<protein>
    <submittedName>
        <fullName evidence="2">SHOCT domain-containing protein</fullName>
    </submittedName>
</protein>
<keyword evidence="1" id="KW-0472">Membrane</keyword>
<comment type="caution">
    <text evidence="2">The sequence shown here is derived from an EMBL/GenBank/DDBJ whole genome shotgun (WGS) entry which is preliminary data.</text>
</comment>
<name>A0ABP5CVK9_9ACTN</name>
<evidence type="ECO:0000256" key="1">
    <source>
        <dbReference type="SAM" id="Phobius"/>
    </source>
</evidence>
<evidence type="ECO:0000313" key="3">
    <source>
        <dbReference type="Proteomes" id="UP001500571"/>
    </source>
</evidence>
<dbReference type="Proteomes" id="UP001500571">
    <property type="component" value="Unassembled WGS sequence"/>
</dbReference>
<dbReference type="EMBL" id="BAAAPB010000003">
    <property type="protein sequence ID" value="GAA1968335.1"/>
    <property type="molecule type" value="Genomic_DNA"/>
</dbReference>
<evidence type="ECO:0000313" key="2">
    <source>
        <dbReference type="EMBL" id="GAA1968335.1"/>
    </source>
</evidence>
<feature type="transmembrane region" description="Helical" evidence="1">
    <location>
        <begin position="39"/>
        <end position="62"/>
    </location>
</feature>